<evidence type="ECO:0000313" key="2">
    <source>
        <dbReference type="EMBL" id="AAM39289.1"/>
    </source>
</evidence>
<sequence>MRETPTPKGLATMQLFFALLPGLILFWPLLKLIQKGWRLFAVLFFAALISGCASTSNKFNKSPCASKFENVNTDNYGSQSDA</sequence>
<dbReference type="KEGG" id="xac:XACb0043"/>
<feature type="transmembrane region" description="Helical" evidence="1">
    <location>
        <begin position="36"/>
        <end position="53"/>
    </location>
</feature>
<feature type="transmembrane region" description="Helical" evidence="1">
    <location>
        <begin position="12"/>
        <end position="30"/>
    </location>
</feature>
<dbReference type="AlphaFoldDB" id="A0AAI7ZJC6"/>
<keyword evidence="1" id="KW-0812">Transmembrane</keyword>
<protein>
    <submittedName>
        <fullName evidence="2">Uncharacterized protein</fullName>
    </submittedName>
</protein>
<organism evidence="2 3">
    <name type="scientific">Xanthomonas axonopodis pv. citri (strain 306)</name>
    <dbReference type="NCBI Taxonomy" id="190486"/>
    <lineage>
        <taxon>Bacteria</taxon>
        <taxon>Pseudomonadati</taxon>
        <taxon>Pseudomonadota</taxon>
        <taxon>Gammaproteobacteria</taxon>
        <taxon>Lysobacterales</taxon>
        <taxon>Lysobacteraceae</taxon>
        <taxon>Xanthomonas</taxon>
    </lineage>
</organism>
<dbReference type="Proteomes" id="UP000000576">
    <property type="component" value="Plasmid pXAC64"/>
</dbReference>
<geneLocation type="plasmid" evidence="2 3">
    <name>pXAC64</name>
</geneLocation>
<gene>
    <name evidence="2" type="ordered locus">XACb0043</name>
</gene>
<name>A0AAI7ZJC6_XANAC</name>
<keyword evidence="2" id="KW-0614">Plasmid</keyword>
<evidence type="ECO:0000256" key="1">
    <source>
        <dbReference type="SAM" id="Phobius"/>
    </source>
</evidence>
<reference evidence="2 3" key="1">
    <citation type="journal article" date="2002" name="Nature">
        <title>Comparison of the genomes of two Xanthomonas pathogens with differing host specificities.</title>
        <authorList>
            <person name="da Silva A.C."/>
            <person name="Ferro J.A."/>
            <person name="Reinach F.C."/>
            <person name="Farah C.S."/>
            <person name="Furlan L.R."/>
            <person name="Quaggio R.B."/>
            <person name="Monteiro-Vitorello C.B."/>
            <person name="Van Sluys M.A."/>
            <person name="Almeida N.F."/>
            <person name="Alves L.M."/>
            <person name="do Amaral A.M."/>
            <person name="Bertolini M.C."/>
            <person name="Camargo L.E."/>
            <person name="Camarotte G."/>
            <person name="Cannavan F."/>
            <person name="Cardozo J."/>
            <person name="Chambergo F."/>
            <person name="Ciapina L.P."/>
            <person name="Cicarelli R.M."/>
            <person name="Coutinho L.L."/>
            <person name="Cursino-Santos J.R."/>
            <person name="El-Dorry H."/>
            <person name="Faria J.B."/>
            <person name="Ferreira A.J."/>
            <person name="Ferreira R.C."/>
            <person name="Ferro M.I."/>
            <person name="Formighieri E.F."/>
            <person name="Franco M.C."/>
            <person name="Greggio C.C."/>
            <person name="Gruber A."/>
            <person name="Katsuyama A.M."/>
            <person name="Kishi L.T."/>
            <person name="Leite R.P."/>
            <person name="Lemos E.G."/>
            <person name="Lemos M.V."/>
            <person name="Locali E.C."/>
            <person name="Machado M.A."/>
            <person name="Madeira A.M."/>
            <person name="Martinez-Rossi N.M."/>
            <person name="Martins E.C."/>
            <person name="Meidanis J."/>
            <person name="Menck C.F."/>
            <person name="Miyaki C.Y."/>
            <person name="Moon D.H."/>
            <person name="Moreira L.M."/>
            <person name="Novo M.T."/>
            <person name="Okura V.K."/>
            <person name="Oliveira M.C."/>
            <person name="Oliveira V.R."/>
            <person name="Pereira H.A."/>
            <person name="Rossi A."/>
            <person name="Sena J.A."/>
            <person name="Silva C."/>
            <person name="de Souza R.F."/>
            <person name="Spinola L.A."/>
            <person name="Takita M.A."/>
            <person name="Tamura R.E."/>
            <person name="Teixeira E.C."/>
            <person name="Tezza R.I."/>
            <person name="Trindade dos Santos M."/>
            <person name="Truffi D."/>
            <person name="Tsai S.M."/>
            <person name="White F.F."/>
            <person name="Setubal J.C."/>
            <person name="Kitajima J.P."/>
        </authorList>
    </citation>
    <scope>NUCLEOTIDE SEQUENCE [LARGE SCALE GENOMIC DNA]</scope>
    <source>
        <strain evidence="2 3">306</strain>
    </source>
</reference>
<keyword evidence="1" id="KW-0472">Membrane</keyword>
<accession>A0AAI7ZJC6</accession>
<proteinExistence type="predicted"/>
<evidence type="ECO:0000313" key="3">
    <source>
        <dbReference type="Proteomes" id="UP000000576"/>
    </source>
</evidence>
<keyword evidence="1" id="KW-1133">Transmembrane helix</keyword>
<dbReference type="EMBL" id="AE008925">
    <property type="protein sequence ID" value="AAM39289.1"/>
    <property type="molecule type" value="Genomic_DNA"/>
</dbReference>